<dbReference type="Proteomes" id="UP001195941">
    <property type="component" value="Unassembled WGS sequence"/>
</dbReference>
<reference evidence="6 7" key="1">
    <citation type="journal article" date="2021" name="Arch. Microbiol.">
        <title>Thalassobius aquimarinus sp. nov., isolated from the Sea of Japan seashore.</title>
        <authorList>
            <person name="Kurilenko V.V."/>
            <person name="Romanenko L.A."/>
            <person name="Chernysheva N.Y."/>
            <person name="Velansky P.V."/>
            <person name="Tekutyeva L.A."/>
            <person name="Isaeva M.P."/>
            <person name="Mikhailov V.V."/>
        </authorList>
    </citation>
    <scope>NUCLEOTIDE SEQUENCE [LARGE SCALE GENOMIC DNA]</scope>
    <source>
        <strain evidence="6 7">KMM 8518</strain>
    </source>
</reference>
<evidence type="ECO:0000256" key="3">
    <source>
        <dbReference type="ARBA" id="ARBA00022989"/>
    </source>
</evidence>
<comment type="subcellular location">
    <subcellularLocation>
        <location evidence="1">Membrane</location>
        <topology evidence="1">Multi-pass membrane protein</topology>
    </subcellularLocation>
</comment>
<accession>A0ABS5HM45</accession>
<proteinExistence type="predicted"/>
<sequence length="149" mass="15958">MSRSTLISLATIGSCALLGGAFLFQFFGYPPCELCLWQRWPHAAAIVIGAAALSMNARVLAWLGAFAAATTSGIGVYHTGVERHWWEGPDSCTGSGALDVGNLLSTDGPGIVMCDQVAWEMFGLSMASWNALASFGLMILWLMAVHRRF</sequence>
<keyword evidence="3 5" id="KW-1133">Transmembrane helix</keyword>
<keyword evidence="2 5" id="KW-0812">Transmembrane</keyword>
<dbReference type="Pfam" id="PF02600">
    <property type="entry name" value="DsbB"/>
    <property type="match status" value="1"/>
</dbReference>
<feature type="transmembrane region" description="Helical" evidence="5">
    <location>
        <begin position="127"/>
        <end position="145"/>
    </location>
</feature>
<dbReference type="PROSITE" id="PS51257">
    <property type="entry name" value="PROKAR_LIPOPROTEIN"/>
    <property type="match status" value="1"/>
</dbReference>
<feature type="transmembrane region" description="Helical" evidence="5">
    <location>
        <begin position="40"/>
        <end position="63"/>
    </location>
</feature>
<comment type="caution">
    <text evidence="6">The sequence shown here is derived from an EMBL/GenBank/DDBJ whole genome shotgun (WGS) entry which is preliminary data.</text>
</comment>
<dbReference type="PIRSF" id="PIRSF033913">
    <property type="entry name" value="S-S_format_DsbB"/>
    <property type="match status" value="1"/>
</dbReference>
<dbReference type="InterPro" id="IPR003752">
    <property type="entry name" value="DiS_bond_form_DsbB/BdbC"/>
</dbReference>
<protein>
    <submittedName>
        <fullName evidence="6">Disulfide bond formation protein B</fullName>
    </submittedName>
</protein>
<keyword evidence="4 5" id="KW-0472">Membrane</keyword>
<evidence type="ECO:0000256" key="5">
    <source>
        <dbReference type="SAM" id="Phobius"/>
    </source>
</evidence>
<evidence type="ECO:0000256" key="1">
    <source>
        <dbReference type="ARBA" id="ARBA00004141"/>
    </source>
</evidence>
<keyword evidence="7" id="KW-1185">Reference proteome</keyword>
<evidence type="ECO:0000313" key="7">
    <source>
        <dbReference type="Proteomes" id="UP001195941"/>
    </source>
</evidence>
<evidence type="ECO:0000256" key="2">
    <source>
        <dbReference type="ARBA" id="ARBA00022692"/>
    </source>
</evidence>
<dbReference type="InterPro" id="IPR023380">
    <property type="entry name" value="DsbB-like_sf"/>
</dbReference>
<dbReference type="InterPro" id="IPR024199">
    <property type="entry name" value="Uncharacterised_DsbB"/>
</dbReference>
<dbReference type="SUPFAM" id="SSF158442">
    <property type="entry name" value="DsbB-like"/>
    <property type="match status" value="1"/>
</dbReference>
<dbReference type="EMBL" id="JADMKU010000001">
    <property type="protein sequence ID" value="MBR9649957.1"/>
    <property type="molecule type" value="Genomic_DNA"/>
</dbReference>
<feature type="transmembrane region" description="Helical" evidence="5">
    <location>
        <begin position="6"/>
        <end position="28"/>
    </location>
</feature>
<evidence type="ECO:0000256" key="4">
    <source>
        <dbReference type="ARBA" id="ARBA00023136"/>
    </source>
</evidence>
<gene>
    <name evidence="6" type="ORF">IT775_02325</name>
</gene>
<organism evidence="6 7">
    <name type="scientific">Thalassovita aquimarina</name>
    <dbReference type="NCBI Taxonomy" id="2785917"/>
    <lineage>
        <taxon>Bacteria</taxon>
        <taxon>Pseudomonadati</taxon>
        <taxon>Pseudomonadota</taxon>
        <taxon>Alphaproteobacteria</taxon>
        <taxon>Rhodobacterales</taxon>
        <taxon>Roseobacteraceae</taxon>
        <taxon>Thalassovita</taxon>
    </lineage>
</organism>
<dbReference type="Gene3D" id="1.20.1550.10">
    <property type="entry name" value="DsbB-like"/>
    <property type="match status" value="1"/>
</dbReference>
<evidence type="ECO:0000313" key="6">
    <source>
        <dbReference type="EMBL" id="MBR9649957.1"/>
    </source>
</evidence>
<name>A0ABS5HM45_9RHOB</name>